<proteinExistence type="predicted"/>
<organism evidence="1 2">
    <name type="scientific">Leptosia nina</name>
    <dbReference type="NCBI Taxonomy" id="320188"/>
    <lineage>
        <taxon>Eukaryota</taxon>
        <taxon>Metazoa</taxon>
        <taxon>Ecdysozoa</taxon>
        <taxon>Arthropoda</taxon>
        <taxon>Hexapoda</taxon>
        <taxon>Insecta</taxon>
        <taxon>Pterygota</taxon>
        <taxon>Neoptera</taxon>
        <taxon>Endopterygota</taxon>
        <taxon>Lepidoptera</taxon>
        <taxon>Glossata</taxon>
        <taxon>Ditrysia</taxon>
        <taxon>Papilionoidea</taxon>
        <taxon>Pieridae</taxon>
        <taxon>Pierinae</taxon>
        <taxon>Leptosia</taxon>
    </lineage>
</organism>
<protein>
    <submittedName>
        <fullName evidence="1">Uncharacterized protein</fullName>
    </submittedName>
</protein>
<name>A0AAV1J1P5_9NEOP</name>
<dbReference type="Proteomes" id="UP001497472">
    <property type="component" value="Unassembled WGS sequence"/>
</dbReference>
<accession>A0AAV1J1P5</accession>
<reference evidence="1 2" key="1">
    <citation type="submission" date="2023-11" db="EMBL/GenBank/DDBJ databases">
        <authorList>
            <person name="Okamura Y."/>
        </authorList>
    </citation>
    <scope>NUCLEOTIDE SEQUENCE [LARGE SCALE GENOMIC DNA]</scope>
</reference>
<evidence type="ECO:0000313" key="1">
    <source>
        <dbReference type="EMBL" id="CAK1542305.1"/>
    </source>
</evidence>
<gene>
    <name evidence="1" type="ORF">LNINA_LOCUS2212</name>
</gene>
<dbReference type="AlphaFoldDB" id="A0AAV1J1P5"/>
<comment type="caution">
    <text evidence="1">The sequence shown here is derived from an EMBL/GenBank/DDBJ whole genome shotgun (WGS) entry which is preliminary data.</text>
</comment>
<keyword evidence="2" id="KW-1185">Reference proteome</keyword>
<evidence type="ECO:0000313" key="2">
    <source>
        <dbReference type="Proteomes" id="UP001497472"/>
    </source>
</evidence>
<sequence length="69" mass="7544">MFIAINPISSTSIHIHVVYCLADQNPEFLAPKIAGRAADWCLGRATNSACRSAVTTARRSEKAYFYIGP</sequence>
<dbReference type="EMBL" id="CAVLEF010000003">
    <property type="protein sequence ID" value="CAK1542305.1"/>
    <property type="molecule type" value="Genomic_DNA"/>
</dbReference>